<comment type="cofactor">
    <cofactor evidence="5">
        <name>[2Fe-2S] cluster</name>
        <dbReference type="ChEBI" id="CHEBI:190135"/>
    </cofactor>
</comment>
<dbReference type="GO" id="GO:0004497">
    <property type="term" value="F:monooxygenase activity"/>
    <property type="evidence" value="ECO:0007669"/>
    <property type="project" value="UniProtKB-KW"/>
</dbReference>
<evidence type="ECO:0000313" key="9">
    <source>
        <dbReference type="Proteomes" id="UP000198802"/>
    </source>
</evidence>
<keyword evidence="8" id="KW-0503">Monooxygenase</keyword>
<keyword evidence="2" id="KW-0479">Metal-binding</keyword>
<proteinExistence type="inferred from homology"/>
<accession>A0A0S4QP71</accession>
<keyword evidence="8" id="KW-0560">Oxidoreductase</keyword>
<evidence type="ECO:0000256" key="4">
    <source>
        <dbReference type="ARBA" id="ARBA00023014"/>
    </source>
</evidence>
<dbReference type="GO" id="GO:0046872">
    <property type="term" value="F:metal ion binding"/>
    <property type="evidence" value="ECO:0007669"/>
    <property type="project" value="UniProtKB-KW"/>
</dbReference>
<dbReference type="PANTHER" id="PTHR21496">
    <property type="entry name" value="FERREDOXIN-RELATED"/>
    <property type="match status" value="1"/>
</dbReference>
<name>A0A0S4QP71_9ACTN</name>
<reference evidence="9" key="1">
    <citation type="submission" date="2015-11" db="EMBL/GenBank/DDBJ databases">
        <authorList>
            <person name="Varghese N."/>
        </authorList>
    </citation>
    <scope>NUCLEOTIDE SEQUENCE [LARGE SCALE GENOMIC DNA]</scope>
    <source>
        <strain evidence="9">DSM 45899</strain>
    </source>
</reference>
<organism evidence="8 9">
    <name type="scientific">Parafrankia irregularis</name>
    <dbReference type="NCBI Taxonomy" id="795642"/>
    <lineage>
        <taxon>Bacteria</taxon>
        <taxon>Bacillati</taxon>
        <taxon>Actinomycetota</taxon>
        <taxon>Actinomycetes</taxon>
        <taxon>Frankiales</taxon>
        <taxon>Frankiaceae</taxon>
        <taxon>Parafrankia</taxon>
    </lineage>
</organism>
<protein>
    <submittedName>
        <fullName evidence="8">Toluene monooxygenase system ferredoxin subunit</fullName>
    </submittedName>
</protein>
<dbReference type="RefSeq" id="WP_091278794.1">
    <property type="nucleotide sequence ID" value="NZ_FAOZ01000012.1"/>
</dbReference>
<dbReference type="GO" id="GO:0016705">
    <property type="term" value="F:oxidoreductase activity, acting on paired donors, with incorporation or reduction of molecular oxygen"/>
    <property type="evidence" value="ECO:0007669"/>
    <property type="project" value="UniProtKB-ARBA"/>
</dbReference>
<gene>
    <name evidence="8" type="ORF">Ga0074812_11268</name>
</gene>
<dbReference type="EMBL" id="FAOZ01000012">
    <property type="protein sequence ID" value="CUU57408.1"/>
    <property type="molecule type" value="Genomic_DNA"/>
</dbReference>
<dbReference type="SUPFAM" id="SSF50022">
    <property type="entry name" value="ISP domain"/>
    <property type="match status" value="1"/>
</dbReference>
<dbReference type="Gene3D" id="2.102.10.10">
    <property type="entry name" value="Rieske [2Fe-2S] iron-sulphur domain"/>
    <property type="match status" value="1"/>
</dbReference>
<dbReference type="InterPro" id="IPR036922">
    <property type="entry name" value="Rieske_2Fe-2S_sf"/>
</dbReference>
<evidence type="ECO:0000256" key="3">
    <source>
        <dbReference type="ARBA" id="ARBA00023004"/>
    </source>
</evidence>
<dbReference type="AlphaFoldDB" id="A0A0S4QP71"/>
<keyword evidence="3" id="KW-0408">Iron</keyword>
<evidence type="ECO:0000256" key="6">
    <source>
        <dbReference type="ARBA" id="ARBA00038001"/>
    </source>
</evidence>
<evidence type="ECO:0000256" key="5">
    <source>
        <dbReference type="ARBA" id="ARBA00034078"/>
    </source>
</evidence>
<keyword evidence="1" id="KW-0001">2Fe-2S</keyword>
<evidence type="ECO:0000256" key="1">
    <source>
        <dbReference type="ARBA" id="ARBA00022714"/>
    </source>
</evidence>
<keyword evidence="4" id="KW-0411">Iron-sulfur</keyword>
<keyword evidence="9" id="KW-1185">Reference proteome</keyword>
<comment type="similarity">
    <text evidence="6">Belongs to the bacterial ring-hydroxylating dioxygenase ferredoxin component family.</text>
</comment>
<dbReference type="Proteomes" id="UP000198802">
    <property type="component" value="Unassembled WGS sequence"/>
</dbReference>
<feature type="domain" description="Rieske" evidence="7">
    <location>
        <begin position="9"/>
        <end position="103"/>
    </location>
</feature>
<dbReference type="PROSITE" id="PS51296">
    <property type="entry name" value="RIESKE"/>
    <property type="match status" value="1"/>
</dbReference>
<dbReference type="GO" id="GO:0051537">
    <property type="term" value="F:2 iron, 2 sulfur cluster binding"/>
    <property type="evidence" value="ECO:0007669"/>
    <property type="project" value="UniProtKB-KW"/>
</dbReference>
<dbReference type="InterPro" id="IPR017941">
    <property type="entry name" value="Rieske_2Fe-2S"/>
</dbReference>
<evidence type="ECO:0000256" key="2">
    <source>
        <dbReference type="ARBA" id="ARBA00022723"/>
    </source>
</evidence>
<evidence type="ECO:0000313" key="8">
    <source>
        <dbReference type="EMBL" id="CUU57408.1"/>
    </source>
</evidence>
<evidence type="ECO:0000259" key="7">
    <source>
        <dbReference type="PROSITE" id="PS51296"/>
    </source>
</evidence>
<dbReference type="PANTHER" id="PTHR21496:SF0">
    <property type="entry name" value="RIESKE DOMAIN-CONTAINING PROTEIN"/>
    <property type="match status" value="1"/>
</dbReference>
<sequence length="125" mass="13521">MPEPGDGFVDLVDTDSLWDGEMEAFDVGADEVLLLRVDGEIRAYDGACPHQSISLVDGELAGGVLTCSAHEWQFDARTGESINPRGSRLTRHDVRIDESGVIQVRLCSRTRSGAQPAPTEPAQAR</sequence>
<dbReference type="Pfam" id="PF00355">
    <property type="entry name" value="Rieske"/>
    <property type="match status" value="1"/>
</dbReference>